<dbReference type="AlphaFoldDB" id="O87020"/>
<gene>
    <name evidence="1" type="primary">z2f</name>
</gene>
<accession>O87020</accession>
<sequence>MCATLFLVFRCIWWIVRPSHQTSWFVTSIALHHHQQTLCLACPVGLAQPRYPYSAPKSRKLT</sequence>
<name>O87020_VIBCL</name>
<protein>
    <submittedName>
        <fullName evidence="1">Z2f protein</fullName>
    </submittedName>
</protein>
<proteinExistence type="predicted"/>
<organism evidence="1">
    <name type="scientific">Vibrio cholerae</name>
    <dbReference type="NCBI Taxonomy" id="666"/>
    <lineage>
        <taxon>Bacteria</taxon>
        <taxon>Pseudomonadati</taxon>
        <taxon>Pseudomonadota</taxon>
        <taxon>Gammaproteobacteria</taxon>
        <taxon>Vibrionales</taxon>
        <taxon>Vibrionaceae</taxon>
        <taxon>Vibrio</taxon>
    </lineage>
</organism>
<dbReference type="EMBL" id="AJ231074">
    <property type="protein sequence ID" value="CAA13116.1"/>
    <property type="molecule type" value="Genomic_DNA"/>
</dbReference>
<evidence type="ECO:0000313" key="1">
    <source>
        <dbReference type="EMBL" id="CAA13116.1"/>
    </source>
</evidence>
<reference evidence="1" key="1">
    <citation type="submission" date="1998-07" db="EMBL/GenBank/DDBJ databases">
        <authorList>
            <person name="Fallarino A."/>
        </authorList>
    </citation>
    <scope>NUCLEOTIDE SEQUENCE</scope>
    <source>
        <strain evidence="1">Z17561</strain>
    </source>
</reference>